<keyword evidence="6" id="KW-1185">Reference proteome</keyword>
<feature type="compositionally biased region" description="Basic and acidic residues" evidence="3">
    <location>
        <begin position="749"/>
        <end position="762"/>
    </location>
</feature>
<gene>
    <name evidence="5" type="ORF">MTR67_027358</name>
</gene>
<dbReference type="PANTHER" id="PTHR36055:SF1">
    <property type="entry name" value="C2H2-LIKE ZINC FINGER PROTEIN"/>
    <property type="match status" value="1"/>
</dbReference>
<feature type="compositionally biased region" description="Polar residues" evidence="3">
    <location>
        <begin position="1058"/>
        <end position="1069"/>
    </location>
</feature>
<organism evidence="5 6">
    <name type="scientific">Solanum verrucosum</name>
    <dbReference type="NCBI Taxonomy" id="315347"/>
    <lineage>
        <taxon>Eukaryota</taxon>
        <taxon>Viridiplantae</taxon>
        <taxon>Streptophyta</taxon>
        <taxon>Embryophyta</taxon>
        <taxon>Tracheophyta</taxon>
        <taxon>Spermatophyta</taxon>
        <taxon>Magnoliopsida</taxon>
        <taxon>eudicotyledons</taxon>
        <taxon>Gunneridae</taxon>
        <taxon>Pentapetalae</taxon>
        <taxon>asterids</taxon>
        <taxon>lamiids</taxon>
        <taxon>Solanales</taxon>
        <taxon>Solanaceae</taxon>
        <taxon>Solanoideae</taxon>
        <taxon>Solaneae</taxon>
        <taxon>Solanum</taxon>
    </lineage>
</organism>
<sequence length="1081" mass="120769">MPVAKLNTGGTPDAKKIADQVNNSLDIFIRQAMGKEPLPRTGEGPVQWMQWLNYMDQSDITGWSLSNPSNLKMQKCEKCSREFCSPINHRRHIRLHRRSSNSDKESQKYRDFLGAFWDKLSVDEVKEVVSLQDISLKETSGSALVQALATALGKPAIWSLPRVYIKAGSKLLEVIQAKPSRLPVTSEELFSILDDASERTFLCAGTAKSVEKYVFDGEADKIGFDSKNLVACTSFLFEQKLVKACADEKNAEALRCQRLLFEEEEAAKKKHAEQLERKKVKKLRQKEQKAREQLNKEKGNLEVPADCFEVPLAEIHSVPGLSDSNSDIPDVSLDVSTCLKLVQFSSNEDRSIESQCDFSHQHLDLVEVQNVEPQPVSANSQRLSANAEWKAKLLERKKVKKLRKKEQKAREQSNEEKGNLEVPADCFEVLLGEVHSVPRPSDSNSDIPDVSLDVSTCLKLVQFSSNEDMSIESQCDFFHQHLDSVKVQNVEPQPLSANAEWKVELLERKKVKKLRKKEPKAREQSNEEKGNLEVPANCFEVPLAEVHSVPGPSDSNYDIPDVSLNVSTCVKLVQFSSNEDMSIESQCDFFHQHLDSVKVQNVEPQPLSANAEWKVELLERKKVKKLRKKEPKAREQSNEEKGNLEVPANCFEVPLAEVHSVPGPSDSNYDIPDVSLNVSTCVKLVQFSSNEDMSVESQCDLSHQHLDSVKVHDGEPRSVYANSRRLSANAEWQALKSQRFGRNGSNQNHQEKVEPLQKHKDSVSPVNSKKIWTRKVSVESDDASILEVQKEAIDQKQRNSEVMIGSLSISVKDWSTGRQGNCPVEAGAGSTEPAMPKKCNIVEKPAKHNAFQIGSNRIAAKLYMPVSHEVGRQDPEEGVISLKFDDRTSLHENPLQSCPMDSSGTHKNCQVPDGNAHQGWRFSISVAKAFLAQRWKEAITGDHVMLVRCPNTEFSERPEVPSSSSEIAPTLDSGEDSAVSSVDDLLPKDGVVQSSSSRKNKVKFRPETEKDFENFAKLELVSGNGSYHETTITETSLLPRNSPKTLASQVISPRSEITLGSSAGGNYSSDLIDKRKELYKQ</sequence>
<feature type="domain" description="C2H2-type" evidence="4">
    <location>
        <begin position="74"/>
        <end position="101"/>
    </location>
</feature>
<feature type="region of interest" description="Disordered" evidence="3">
    <location>
        <begin position="954"/>
        <end position="982"/>
    </location>
</feature>
<keyword evidence="2" id="KW-0175">Coiled coil</keyword>
<feature type="region of interest" description="Disordered" evidence="3">
    <location>
        <begin position="1044"/>
        <end position="1081"/>
    </location>
</feature>
<protein>
    <recommendedName>
        <fullName evidence="4">C2H2-type domain-containing protein</fullName>
    </recommendedName>
</protein>
<dbReference type="EMBL" id="CP133617">
    <property type="protein sequence ID" value="WMV33973.1"/>
    <property type="molecule type" value="Genomic_DNA"/>
</dbReference>
<reference evidence="5" key="1">
    <citation type="submission" date="2023-08" db="EMBL/GenBank/DDBJ databases">
        <title>A de novo genome assembly of Solanum verrucosum Schlechtendal, a Mexican diploid species geographically isolated from the other diploid A-genome species in potato relatives.</title>
        <authorList>
            <person name="Hosaka K."/>
        </authorList>
    </citation>
    <scope>NUCLEOTIDE SEQUENCE</scope>
    <source>
        <tissue evidence="5">Young leaves</tissue>
    </source>
</reference>
<name>A0AAF0R3H7_SOLVR</name>
<evidence type="ECO:0000313" key="5">
    <source>
        <dbReference type="EMBL" id="WMV33973.1"/>
    </source>
</evidence>
<evidence type="ECO:0000259" key="4">
    <source>
        <dbReference type="PROSITE" id="PS50157"/>
    </source>
</evidence>
<keyword evidence="1" id="KW-0863">Zinc-finger</keyword>
<keyword evidence="1" id="KW-0479">Metal-binding</keyword>
<dbReference type="Proteomes" id="UP001234989">
    <property type="component" value="Chromosome 6"/>
</dbReference>
<evidence type="ECO:0000313" key="6">
    <source>
        <dbReference type="Proteomes" id="UP001234989"/>
    </source>
</evidence>
<dbReference type="PROSITE" id="PS00028">
    <property type="entry name" value="ZINC_FINGER_C2H2_1"/>
    <property type="match status" value="1"/>
</dbReference>
<dbReference type="GO" id="GO:0008270">
    <property type="term" value="F:zinc ion binding"/>
    <property type="evidence" value="ECO:0007669"/>
    <property type="project" value="UniProtKB-KW"/>
</dbReference>
<evidence type="ECO:0000256" key="1">
    <source>
        <dbReference type="PROSITE-ProRule" id="PRU00042"/>
    </source>
</evidence>
<dbReference type="PROSITE" id="PS50157">
    <property type="entry name" value="ZINC_FINGER_C2H2_2"/>
    <property type="match status" value="1"/>
</dbReference>
<dbReference type="PANTHER" id="PTHR36055">
    <property type="entry name" value="C2H2-LIKE ZINC FINGER PROTEIN"/>
    <property type="match status" value="1"/>
</dbReference>
<accession>A0AAF0R3H7</accession>
<proteinExistence type="predicted"/>
<evidence type="ECO:0000256" key="2">
    <source>
        <dbReference type="SAM" id="Coils"/>
    </source>
</evidence>
<dbReference type="AlphaFoldDB" id="A0AAF0R3H7"/>
<feature type="region of interest" description="Disordered" evidence="3">
    <location>
        <begin position="741"/>
        <end position="765"/>
    </location>
</feature>
<keyword evidence="1" id="KW-0862">Zinc</keyword>
<feature type="coiled-coil region" evidence="2">
    <location>
        <begin position="261"/>
        <end position="300"/>
    </location>
</feature>
<evidence type="ECO:0000256" key="3">
    <source>
        <dbReference type="SAM" id="MobiDB-lite"/>
    </source>
</evidence>
<dbReference type="InterPro" id="IPR013087">
    <property type="entry name" value="Znf_C2H2_type"/>
</dbReference>
<feature type="compositionally biased region" description="Basic and acidic residues" evidence="3">
    <location>
        <begin position="1071"/>
        <end position="1081"/>
    </location>
</feature>